<proteinExistence type="predicted"/>
<protein>
    <submittedName>
        <fullName evidence="3">Uncharacterized protein</fullName>
    </submittedName>
</protein>
<reference evidence="3" key="2">
    <citation type="submission" date="2020-09" db="EMBL/GenBank/DDBJ databases">
        <authorList>
            <person name="Sun Q."/>
            <person name="Kim S."/>
        </authorList>
    </citation>
    <scope>NUCLEOTIDE SEQUENCE</scope>
    <source>
        <strain evidence="3">KCTC 12711</strain>
    </source>
</reference>
<keyword evidence="4" id="KW-1185">Reference proteome</keyword>
<keyword evidence="2" id="KW-1133">Transmembrane helix</keyword>
<keyword evidence="2" id="KW-0812">Transmembrane</keyword>
<keyword evidence="2" id="KW-0472">Membrane</keyword>
<feature type="region of interest" description="Disordered" evidence="1">
    <location>
        <begin position="1"/>
        <end position="23"/>
    </location>
</feature>
<comment type="caution">
    <text evidence="3">The sequence shown here is derived from an EMBL/GenBank/DDBJ whole genome shotgun (WGS) entry which is preliminary data.</text>
</comment>
<gene>
    <name evidence="3" type="ORF">GCM10008090_10840</name>
</gene>
<reference evidence="3" key="1">
    <citation type="journal article" date="2014" name="Int. J. Syst. Evol. Microbiol.">
        <title>Complete genome sequence of Corynebacterium casei LMG S-19264T (=DSM 44701T), isolated from a smear-ripened cheese.</title>
        <authorList>
            <consortium name="US DOE Joint Genome Institute (JGI-PGF)"/>
            <person name="Walter F."/>
            <person name="Albersmeier A."/>
            <person name="Kalinowski J."/>
            <person name="Ruckert C."/>
        </authorList>
    </citation>
    <scope>NUCLEOTIDE SEQUENCE</scope>
    <source>
        <strain evidence="3">KCTC 12711</strain>
    </source>
</reference>
<dbReference type="AlphaFoldDB" id="A0A918RPJ0"/>
<evidence type="ECO:0000313" key="4">
    <source>
        <dbReference type="Proteomes" id="UP000614811"/>
    </source>
</evidence>
<sequence length="115" mass="12665">MPKSRNPTNIDMDTMTTNDPDQQTTDLLDALRTQPSNQATAPKNSKLARRLSYQQYRKAIWLTLVLVTVAIIVKPLVSPLIDAALNAQNGIIIGVLLIFFVAIISILVSETDTTD</sequence>
<dbReference type="EMBL" id="BMXA01000002">
    <property type="protein sequence ID" value="GHA03550.1"/>
    <property type="molecule type" value="Genomic_DNA"/>
</dbReference>
<name>A0A918RPJ0_9GAMM</name>
<feature type="transmembrane region" description="Helical" evidence="2">
    <location>
        <begin position="89"/>
        <end position="108"/>
    </location>
</feature>
<feature type="transmembrane region" description="Helical" evidence="2">
    <location>
        <begin position="59"/>
        <end position="77"/>
    </location>
</feature>
<feature type="compositionally biased region" description="Low complexity" evidence="1">
    <location>
        <begin position="7"/>
        <end position="23"/>
    </location>
</feature>
<evidence type="ECO:0000256" key="2">
    <source>
        <dbReference type="SAM" id="Phobius"/>
    </source>
</evidence>
<evidence type="ECO:0000256" key="1">
    <source>
        <dbReference type="SAM" id="MobiDB-lite"/>
    </source>
</evidence>
<organism evidence="3 4">
    <name type="scientific">Arenicella chitinivorans</name>
    <dbReference type="NCBI Taxonomy" id="1329800"/>
    <lineage>
        <taxon>Bacteria</taxon>
        <taxon>Pseudomonadati</taxon>
        <taxon>Pseudomonadota</taxon>
        <taxon>Gammaproteobacteria</taxon>
        <taxon>Arenicellales</taxon>
        <taxon>Arenicellaceae</taxon>
        <taxon>Arenicella</taxon>
    </lineage>
</organism>
<accession>A0A918RPJ0</accession>
<dbReference type="Proteomes" id="UP000614811">
    <property type="component" value="Unassembled WGS sequence"/>
</dbReference>
<evidence type="ECO:0000313" key="3">
    <source>
        <dbReference type="EMBL" id="GHA03550.1"/>
    </source>
</evidence>